<dbReference type="Proteomes" id="UP000006233">
    <property type="component" value="Unassembled WGS sequence"/>
</dbReference>
<dbReference type="STRING" id="634994.GCWU000323_00597"/>
<comment type="caution">
    <text evidence="2">The sequence shown here is derived from an EMBL/GenBank/DDBJ whole genome shotgun (WGS) entry which is preliminary data.</text>
</comment>
<keyword evidence="1" id="KW-0472">Membrane</keyword>
<evidence type="ECO:0000313" key="3">
    <source>
        <dbReference type="Proteomes" id="UP000006233"/>
    </source>
</evidence>
<keyword evidence="1" id="KW-1133">Transmembrane helix</keyword>
<evidence type="ECO:0000256" key="1">
    <source>
        <dbReference type="SAM" id="Phobius"/>
    </source>
</evidence>
<reference evidence="2 3" key="1">
    <citation type="submission" date="2009-09" db="EMBL/GenBank/DDBJ databases">
        <authorList>
            <person name="Weinstock G."/>
            <person name="Sodergren E."/>
            <person name="Clifton S."/>
            <person name="Fulton L."/>
            <person name="Fulton B."/>
            <person name="Courtney L."/>
            <person name="Fronick C."/>
            <person name="Harrison M."/>
            <person name="Strong C."/>
            <person name="Farmer C."/>
            <person name="Delahaunty K."/>
            <person name="Markovic C."/>
            <person name="Hall O."/>
            <person name="Minx P."/>
            <person name="Tomlinson C."/>
            <person name="Mitreva M."/>
            <person name="Nelson J."/>
            <person name="Hou S."/>
            <person name="Wollam A."/>
            <person name="Pepin K.H."/>
            <person name="Johnson M."/>
            <person name="Bhonagiri V."/>
            <person name="Nash W.E."/>
            <person name="Warren W."/>
            <person name="Chinwalla A."/>
            <person name="Mardis E.R."/>
            <person name="Wilson R.K."/>
        </authorList>
    </citation>
    <scope>NUCLEOTIDE SEQUENCE [LARGE SCALE GENOMIC DNA]</scope>
    <source>
        <strain evidence="2 3">F0254</strain>
    </source>
</reference>
<name>C9MVC6_9FUSO</name>
<accession>C9MVC6</accession>
<sequence>MKIIFFHNLENIIRNVHENVMNIISTVNHNNYKNINIEKIIEEIIKILFFCFCVYFIILSYYRKQ</sequence>
<dbReference type="AlphaFoldDB" id="C9MVC6"/>
<dbReference type="EMBL" id="ACVB02000007">
    <property type="protein sequence ID" value="EEX75348.1"/>
    <property type="molecule type" value="Genomic_DNA"/>
</dbReference>
<evidence type="ECO:0000313" key="2">
    <source>
        <dbReference type="EMBL" id="EEX75348.1"/>
    </source>
</evidence>
<organism evidence="2 3">
    <name type="scientific">Leptotrichia hofstadii F0254</name>
    <dbReference type="NCBI Taxonomy" id="634994"/>
    <lineage>
        <taxon>Bacteria</taxon>
        <taxon>Fusobacteriati</taxon>
        <taxon>Fusobacteriota</taxon>
        <taxon>Fusobacteriia</taxon>
        <taxon>Fusobacteriales</taxon>
        <taxon>Leptotrichiaceae</taxon>
        <taxon>Leptotrichia</taxon>
    </lineage>
</organism>
<keyword evidence="1" id="KW-0812">Transmembrane</keyword>
<dbReference type="HOGENOM" id="CLU_2844531_0_0_0"/>
<proteinExistence type="predicted"/>
<feature type="transmembrane region" description="Helical" evidence="1">
    <location>
        <begin position="44"/>
        <end position="62"/>
    </location>
</feature>
<protein>
    <submittedName>
        <fullName evidence="2">Uncharacterized protein</fullName>
    </submittedName>
</protein>
<gene>
    <name evidence="2" type="ORF">GCWU000323_00597</name>
</gene>